<keyword evidence="2" id="KW-1185">Reference proteome</keyword>
<accession>A0AAN9EA76</accession>
<gene>
    <name evidence="1" type="ORF">RIF29_33591</name>
</gene>
<dbReference type="EMBL" id="JAYWIO010000007">
    <property type="protein sequence ID" value="KAK7250863.1"/>
    <property type="molecule type" value="Genomic_DNA"/>
</dbReference>
<evidence type="ECO:0000313" key="1">
    <source>
        <dbReference type="EMBL" id="KAK7250863.1"/>
    </source>
</evidence>
<dbReference type="Proteomes" id="UP001372338">
    <property type="component" value="Unassembled WGS sequence"/>
</dbReference>
<comment type="caution">
    <text evidence="1">The sequence shown here is derived from an EMBL/GenBank/DDBJ whole genome shotgun (WGS) entry which is preliminary data.</text>
</comment>
<dbReference type="AlphaFoldDB" id="A0AAN9EA76"/>
<proteinExistence type="predicted"/>
<organism evidence="1 2">
    <name type="scientific">Crotalaria pallida</name>
    <name type="common">Smooth rattlebox</name>
    <name type="synonym">Crotalaria striata</name>
    <dbReference type="NCBI Taxonomy" id="3830"/>
    <lineage>
        <taxon>Eukaryota</taxon>
        <taxon>Viridiplantae</taxon>
        <taxon>Streptophyta</taxon>
        <taxon>Embryophyta</taxon>
        <taxon>Tracheophyta</taxon>
        <taxon>Spermatophyta</taxon>
        <taxon>Magnoliopsida</taxon>
        <taxon>eudicotyledons</taxon>
        <taxon>Gunneridae</taxon>
        <taxon>Pentapetalae</taxon>
        <taxon>rosids</taxon>
        <taxon>fabids</taxon>
        <taxon>Fabales</taxon>
        <taxon>Fabaceae</taxon>
        <taxon>Papilionoideae</taxon>
        <taxon>50 kb inversion clade</taxon>
        <taxon>genistoids sensu lato</taxon>
        <taxon>core genistoids</taxon>
        <taxon>Crotalarieae</taxon>
        <taxon>Crotalaria</taxon>
    </lineage>
</organism>
<name>A0AAN9EA76_CROPI</name>
<reference evidence="1 2" key="1">
    <citation type="submission" date="2024-01" db="EMBL/GenBank/DDBJ databases">
        <title>The genomes of 5 underutilized Papilionoideae crops provide insights into root nodulation and disease resistanc.</title>
        <authorList>
            <person name="Yuan L."/>
        </authorList>
    </citation>
    <scope>NUCLEOTIDE SEQUENCE [LARGE SCALE GENOMIC DNA]</scope>
    <source>
        <strain evidence="1">ZHUSHIDOU_FW_LH</strain>
        <tissue evidence="1">Leaf</tissue>
    </source>
</reference>
<evidence type="ECO:0000313" key="2">
    <source>
        <dbReference type="Proteomes" id="UP001372338"/>
    </source>
</evidence>
<sequence>MLISVDDGGSRWRILISINPGIDFFPAPPIPQERRLVEAHKLTEARLSSRNSCVLVLRLASTGEEPPMRMLL</sequence>
<protein>
    <submittedName>
        <fullName evidence="1">Uncharacterized protein</fullName>
    </submittedName>
</protein>